<dbReference type="EMBL" id="QOPE01000001">
    <property type="protein sequence ID" value="RCL42893.1"/>
    <property type="molecule type" value="Genomic_DNA"/>
</dbReference>
<dbReference type="NCBIfam" id="TIGR01854">
    <property type="entry name" value="lipid_A_lpxH"/>
    <property type="match status" value="1"/>
</dbReference>
<protein>
    <recommendedName>
        <fullName evidence="10">UDP-2,3-diacylglucosamine hydrolase</fullName>
        <ecNumber evidence="10">3.6.1.54</ecNumber>
    </recommendedName>
    <alternativeName>
        <fullName evidence="10">UDP-2,3-diacylglucosamine diphosphatase</fullName>
    </alternativeName>
</protein>
<dbReference type="AlphaFoldDB" id="A0A368C057"/>
<evidence type="ECO:0000256" key="3">
    <source>
        <dbReference type="ARBA" id="ARBA00022519"/>
    </source>
</evidence>
<dbReference type="GO" id="GO:0008758">
    <property type="term" value="F:UDP-2,3-diacylglucosamine hydrolase activity"/>
    <property type="evidence" value="ECO:0007669"/>
    <property type="project" value="UniProtKB-UniRule"/>
</dbReference>
<evidence type="ECO:0000259" key="11">
    <source>
        <dbReference type="Pfam" id="PF00149"/>
    </source>
</evidence>
<dbReference type="InterPro" id="IPR004843">
    <property type="entry name" value="Calcineurin-like_PHP"/>
</dbReference>
<dbReference type="PANTHER" id="PTHR34990:SF1">
    <property type="entry name" value="UDP-2,3-DIACYLGLUCOSAMINE HYDROLASE"/>
    <property type="match status" value="1"/>
</dbReference>
<feature type="domain" description="Calcineurin-like phosphoesterase" evidence="11">
    <location>
        <begin position="1"/>
        <end position="199"/>
    </location>
</feature>
<dbReference type="InterPro" id="IPR010138">
    <property type="entry name" value="UDP-diacylglucosamine_Hdrlase"/>
</dbReference>
<comment type="cofactor">
    <cofactor evidence="10">
        <name>Mn(2+)</name>
        <dbReference type="ChEBI" id="CHEBI:29035"/>
    </cofactor>
    <text evidence="10">Binds 2 Mn(2+) ions per subunit in a binuclear metal center.</text>
</comment>
<dbReference type="InterPro" id="IPR043461">
    <property type="entry name" value="LpxH-like"/>
</dbReference>
<evidence type="ECO:0000256" key="1">
    <source>
        <dbReference type="ARBA" id="ARBA00022475"/>
    </source>
</evidence>
<feature type="binding site" evidence="10">
    <location>
        <position position="79"/>
    </location>
    <ligand>
        <name>Mn(2+)</name>
        <dbReference type="ChEBI" id="CHEBI:29035"/>
        <label>2</label>
    </ligand>
</feature>
<name>A0A368C057_9GAMM</name>
<dbReference type="PANTHER" id="PTHR34990">
    <property type="entry name" value="UDP-2,3-DIACYLGLUCOSAMINE HYDROLASE-RELATED"/>
    <property type="match status" value="1"/>
</dbReference>
<evidence type="ECO:0000313" key="13">
    <source>
        <dbReference type="Proteomes" id="UP000253307"/>
    </source>
</evidence>
<evidence type="ECO:0000313" key="12">
    <source>
        <dbReference type="EMBL" id="RCL42893.1"/>
    </source>
</evidence>
<dbReference type="GO" id="GO:0005737">
    <property type="term" value="C:cytoplasm"/>
    <property type="evidence" value="ECO:0007669"/>
    <property type="project" value="InterPro"/>
</dbReference>
<dbReference type="GO" id="GO:0030145">
    <property type="term" value="F:manganese ion binding"/>
    <property type="evidence" value="ECO:0007669"/>
    <property type="project" value="UniProtKB-UniRule"/>
</dbReference>
<evidence type="ECO:0000256" key="5">
    <source>
        <dbReference type="ARBA" id="ARBA00022723"/>
    </source>
</evidence>
<comment type="caution">
    <text evidence="12">The sequence shown here is derived from an EMBL/GenBank/DDBJ whole genome shotgun (WGS) entry which is preliminary data.</text>
</comment>
<dbReference type="GO" id="GO:0019897">
    <property type="term" value="C:extrinsic component of plasma membrane"/>
    <property type="evidence" value="ECO:0007669"/>
    <property type="project" value="UniProtKB-UniRule"/>
</dbReference>
<reference evidence="12 13" key="1">
    <citation type="journal article" date="2018" name="Microbiome">
        <title>Fine metagenomic profile of the Mediterranean stratified and mixed water columns revealed by assembly and recruitment.</title>
        <authorList>
            <person name="Haro-Moreno J.M."/>
            <person name="Lopez-Perez M."/>
            <person name="De La Torre J.R."/>
            <person name="Picazo A."/>
            <person name="Camacho A."/>
            <person name="Rodriguez-Valera F."/>
        </authorList>
    </citation>
    <scope>NUCLEOTIDE SEQUENCE [LARGE SCALE GENOMIC DNA]</scope>
    <source>
        <strain evidence="12">MED-G82</strain>
    </source>
</reference>
<dbReference type="UniPathway" id="UPA00359">
    <property type="reaction ID" value="UER00480"/>
</dbReference>
<comment type="pathway">
    <text evidence="10">Glycolipid biosynthesis; lipid IV(A) biosynthesis; lipid IV(A) from (3R)-3-hydroxytetradecanoyl-[acyl-carrier-protein] and UDP-N-acetyl-alpha-D-glucosamine: step 4/6.</text>
</comment>
<comment type="subcellular location">
    <subcellularLocation>
        <location evidence="10">Cell inner membrane</location>
        <topology evidence="10">Peripheral membrane protein</topology>
        <orientation evidence="10">Cytoplasmic side</orientation>
    </subcellularLocation>
</comment>
<dbReference type="SUPFAM" id="SSF56300">
    <property type="entry name" value="Metallo-dependent phosphatases"/>
    <property type="match status" value="1"/>
</dbReference>
<feature type="binding site" evidence="10">
    <location>
        <position position="41"/>
    </location>
    <ligand>
        <name>Mn(2+)</name>
        <dbReference type="ChEBI" id="CHEBI:29035"/>
        <label>2</label>
    </ligand>
</feature>
<evidence type="ECO:0000256" key="8">
    <source>
        <dbReference type="ARBA" id="ARBA00023136"/>
    </source>
</evidence>
<dbReference type="CDD" id="cd07398">
    <property type="entry name" value="MPP_YbbF-LpxH"/>
    <property type="match status" value="1"/>
</dbReference>
<dbReference type="NCBIfam" id="NF003743">
    <property type="entry name" value="PRK05340.1"/>
    <property type="match status" value="1"/>
</dbReference>
<sequence>MNLGFISDLHLSETDTSLTNAFVDFLKSHSSNLDQLYILGDLYEVWIGDDDSSSLITSTKNALSKASKAGLEIFFIHGNRDFLLDSSFAESTGISLLPDPFFFDYFGKKIALSHGDMFCVDDTEYQTFKKQVRSPKWKTEFLNKSLVERKSIASSMRDASKKNSSQKDLMIMDVNTNEVTSFFDKHDIDLLIHGHTHKPNIHELDGKNSKLKRVVLGDWDKTGWCFYLDSTSQNLEEFKI</sequence>
<proteinExistence type="inferred from homology"/>
<feature type="binding site" evidence="10">
    <location>
        <begin position="79"/>
        <end position="80"/>
    </location>
    <ligand>
        <name>substrate</name>
    </ligand>
</feature>
<keyword evidence="7 10" id="KW-0443">Lipid metabolism</keyword>
<feature type="binding site" evidence="10">
    <location>
        <position position="167"/>
    </location>
    <ligand>
        <name>substrate</name>
    </ligand>
</feature>
<gene>
    <name evidence="10" type="primary">lpxH</name>
    <name evidence="12" type="ORF">DBW96_00365</name>
</gene>
<accession>A0A368C057</accession>
<dbReference type="EC" id="3.6.1.54" evidence="10"/>
<comment type="caution">
    <text evidence="10">Lacks conserved residue(s) required for the propagation of feature annotation.</text>
</comment>
<feature type="binding site" evidence="10">
    <location>
        <position position="195"/>
    </location>
    <ligand>
        <name>Mn(2+)</name>
        <dbReference type="ChEBI" id="CHEBI:29035"/>
        <label>2</label>
    </ligand>
</feature>
<dbReference type="Proteomes" id="UP000253307">
    <property type="component" value="Unassembled WGS sequence"/>
</dbReference>
<dbReference type="HAMAP" id="MF_00575">
    <property type="entry name" value="LpxH"/>
    <property type="match status" value="1"/>
</dbReference>
<keyword evidence="6 10" id="KW-0378">Hydrolase</keyword>
<feature type="binding site" evidence="10">
    <location>
        <position position="195"/>
    </location>
    <ligand>
        <name>substrate</name>
    </ligand>
</feature>
<comment type="similarity">
    <text evidence="10">Belongs to the LpxH family.</text>
</comment>
<keyword evidence="4 10" id="KW-0441">Lipid A biosynthesis</keyword>
<evidence type="ECO:0000256" key="7">
    <source>
        <dbReference type="ARBA" id="ARBA00023098"/>
    </source>
</evidence>
<evidence type="ECO:0000256" key="4">
    <source>
        <dbReference type="ARBA" id="ARBA00022556"/>
    </source>
</evidence>
<dbReference type="InterPro" id="IPR029052">
    <property type="entry name" value="Metallo-depent_PP-like"/>
</dbReference>
<keyword evidence="3 10" id="KW-0997">Cell inner membrane</keyword>
<dbReference type="Pfam" id="PF00149">
    <property type="entry name" value="Metallophos"/>
    <property type="match status" value="1"/>
</dbReference>
<dbReference type="GO" id="GO:0009245">
    <property type="term" value="P:lipid A biosynthetic process"/>
    <property type="evidence" value="ECO:0007669"/>
    <property type="project" value="UniProtKB-UniRule"/>
</dbReference>
<feature type="binding site" evidence="10">
    <location>
        <position position="197"/>
    </location>
    <ligand>
        <name>Mn(2+)</name>
        <dbReference type="ChEBI" id="CHEBI:29035"/>
        <label>1</label>
    </ligand>
</feature>
<organism evidence="12 13">
    <name type="scientific">SAR86 cluster bacterium</name>
    <dbReference type="NCBI Taxonomy" id="2030880"/>
    <lineage>
        <taxon>Bacteria</taxon>
        <taxon>Pseudomonadati</taxon>
        <taxon>Pseudomonadota</taxon>
        <taxon>Gammaproteobacteria</taxon>
        <taxon>SAR86 cluster</taxon>
    </lineage>
</organism>
<dbReference type="Gene3D" id="3.60.21.10">
    <property type="match status" value="1"/>
</dbReference>
<feature type="binding site" evidence="10">
    <location>
        <position position="160"/>
    </location>
    <ligand>
        <name>substrate</name>
    </ligand>
</feature>
<evidence type="ECO:0000256" key="2">
    <source>
        <dbReference type="ARBA" id="ARBA00022516"/>
    </source>
</evidence>
<feature type="binding site" evidence="10">
    <location>
        <position position="41"/>
    </location>
    <ligand>
        <name>Mn(2+)</name>
        <dbReference type="ChEBI" id="CHEBI:29035"/>
        <label>1</label>
    </ligand>
</feature>
<keyword evidence="2 10" id="KW-0444">Lipid biosynthesis</keyword>
<feature type="binding site" evidence="10">
    <location>
        <position position="10"/>
    </location>
    <ligand>
        <name>Mn(2+)</name>
        <dbReference type="ChEBI" id="CHEBI:29035"/>
        <label>1</label>
    </ligand>
</feature>
<keyword evidence="1 10" id="KW-1003">Cell membrane</keyword>
<evidence type="ECO:0000256" key="10">
    <source>
        <dbReference type="HAMAP-Rule" id="MF_00575"/>
    </source>
</evidence>
<evidence type="ECO:0000256" key="9">
    <source>
        <dbReference type="ARBA" id="ARBA00023211"/>
    </source>
</evidence>
<comment type="catalytic activity">
    <reaction evidence="10">
        <text>UDP-2-N,3-O-bis[(3R)-3-hydroxytetradecanoyl]-alpha-D-glucosamine + H2O = 2-N,3-O-bis[(3R)-3-hydroxytetradecanoyl]-alpha-D-glucosaminyl 1-phosphate + UMP + 2 H(+)</text>
        <dbReference type="Rhea" id="RHEA:25213"/>
        <dbReference type="ChEBI" id="CHEBI:15377"/>
        <dbReference type="ChEBI" id="CHEBI:15378"/>
        <dbReference type="ChEBI" id="CHEBI:57865"/>
        <dbReference type="ChEBI" id="CHEBI:57957"/>
        <dbReference type="ChEBI" id="CHEBI:78847"/>
        <dbReference type="EC" id="3.6.1.54"/>
    </reaction>
</comment>
<keyword evidence="8 10" id="KW-0472">Membrane</keyword>
<keyword evidence="9 10" id="KW-0464">Manganese</keyword>
<feature type="binding site" evidence="10">
    <location>
        <position position="114"/>
    </location>
    <ligand>
        <name>Mn(2+)</name>
        <dbReference type="ChEBI" id="CHEBI:29035"/>
        <label>2</label>
    </ligand>
</feature>
<evidence type="ECO:0000256" key="6">
    <source>
        <dbReference type="ARBA" id="ARBA00022801"/>
    </source>
</evidence>
<feature type="binding site" evidence="10">
    <location>
        <position position="8"/>
    </location>
    <ligand>
        <name>Mn(2+)</name>
        <dbReference type="ChEBI" id="CHEBI:29035"/>
        <label>1</label>
    </ligand>
</feature>
<comment type="function">
    <text evidence="10">Hydrolyzes the pyrophosphate bond of UDP-2,3-diacylglucosamine to yield 2,3-diacylglucosamine 1-phosphate (lipid X) and UMP by catalyzing the attack of water at the alpha-P atom. Involved in the biosynthesis of lipid A, a phosphorylated glycolipid that anchors the lipopolysaccharide to the outer membrane of the cell.</text>
</comment>
<feature type="binding site" evidence="10">
    <location>
        <position position="122"/>
    </location>
    <ligand>
        <name>substrate</name>
    </ligand>
</feature>
<keyword evidence="5 10" id="KW-0479">Metal-binding</keyword>